<feature type="modified residue" description="N6-carboxylysine" evidence="9">
    <location>
        <position position="99"/>
    </location>
</feature>
<reference evidence="12 13" key="1">
    <citation type="submission" date="2019-09" db="EMBL/GenBank/DDBJ databases">
        <title>Ecophysiology of the spiral-shaped methanotroph Methylospira mobilis as revealed by the complete genome sequence.</title>
        <authorList>
            <person name="Oshkin I.Y."/>
            <person name="Dedysh S.N."/>
            <person name="Miroshnikov K."/>
            <person name="Danilova O.V."/>
            <person name="Hakobyan A."/>
            <person name="Liesack W."/>
        </authorList>
    </citation>
    <scope>NUCLEOTIDE SEQUENCE [LARGE SCALE GENOMIC DNA]</scope>
    <source>
        <strain evidence="12 13">Shm1</strain>
    </source>
</reference>
<dbReference type="KEGG" id="mmob:F6R98_08225"/>
<evidence type="ECO:0000256" key="1">
    <source>
        <dbReference type="ARBA" id="ARBA00002368"/>
    </source>
</evidence>
<dbReference type="Pfam" id="PF01979">
    <property type="entry name" value="Amidohydro_1"/>
    <property type="match status" value="1"/>
</dbReference>
<evidence type="ECO:0000313" key="12">
    <source>
        <dbReference type="EMBL" id="QFY42606.1"/>
    </source>
</evidence>
<dbReference type="GO" id="GO:0008270">
    <property type="term" value="F:zinc ion binding"/>
    <property type="evidence" value="ECO:0007669"/>
    <property type="project" value="UniProtKB-UniRule"/>
</dbReference>
<feature type="binding site" evidence="9">
    <location>
        <position position="15"/>
    </location>
    <ligand>
        <name>Zn(2+)</name>
        <dbReference type="ChEBI" id="CHEBI:29105"/>
        <label>1</label>
    </ligand>
</feature>
<keyword evidence="7 9" id="KW-0862">Zinc</keyword>
<dbReference type="InParanoid" id="A0A5Q0BLG6"/>
<dbReference type="PIRSF" id="PIRSF001237">
    <property type="entry name" value="DHOdimr"/>
    <property type="match status" value="1"/>
</dbReference>
<feature type="domain" description="Amidohydrolase-related" evidence="11">
    <location>
        <begin position="11"/>
        <end position="310"/>
    </location>
</feature>
<evidence type="ECO:0000256" key="8">
    <source>
        <dbReference type="ARBA" id="ARBA00022975"/>
    </source>
</evidence>
<dbReference type="GO" id="GO:0006207">
    <property type="term" value="P:'de novo' pyrimidine nucleobase biosynthetic process"/>
    <property type="evidence" value="ECO:0007669"/>
    <property type="project" value="TreeGrafter"/>
</dbReference>
<comment type="catalytic activity">
    <reaction evidence="9 10">
        <text>(S)-dihydroorotate + H2O = N-carbamoyl-L-aspartate + H(+)</text>
        <dbReference type="Rhea" id="RHEA:24296"/>
        <dbReference type="ChEBI" id="CHEBI:15377"/>
        <dbReference type="ChEBI" id="CHEBI:15378"/>
        <dbReference type="ChEBI" id="CHEBI:30864"/>
        <dbReference type="ChEBI" id="CHEBI:32814"/>
        <dbReference type="EC" id="3.5.2.3"/>
    </reaction>
</comment>
<dbReference type="CDD" id="cd01294">
    <property type="entry name" value="DHOase"/>
    <property type="match status" value="1"/>
</dbReference>
<dbReference type="EC" id="3.5.2.3" evidence="4 9"/>
<organism evidence="12 13">
    <name type="scientific">Candidatus Methylospira mobilis</name>
    <dbReference type="NCBI Taxonomy" id="1808979"/>
    <lineage>
        <taxon>Bacteria</taxon>
        <taxon>Pseudomonadati</taxon>
        <taxon>Pseudomonadota</taxon>
        <taxon>Gammaproteobacteria</taxon>
        <taxon>Methylococcales</taxon>
        <taxon>Methylococcaceae</taxon>
        <taxon>Candidatus Methylospira</taxon>
    </lineage>
</organism>
<feature type="binding site" description="via carbamate group" evidence="9">
    <location>
        <position position="99"/>
    </location>
    <ligand>
        <name>Zn(2+)</name>
        <dbReference type="ChEBI" id="CHEBI:29105"/>
        <label>1</label>
    </ligand>
</feature>
<evidence type="ECO:0000256" key="9">
    <source>
        <dbReference type="HAMAP-Rule" id="MF_00219"/>
    </source>
</evidence>
<feature type="binding site" evidence="9">
    <location>
        <position position="136"/>
    </location>
    <ligand>
        <name>substrate</name>
    </ligand>
</feature>
<dbReference type="PANTHER" id="PTHR43137">
    <property type="entry name" value="DIHYDROOROTASE"/>
    <property type="match status" value="1"/>
</dbReference>
<dbReference type="PROSITE" id="PS00483">
    <property type="entry name" value="DIHYDROOROTASE_2"/>
    <property type="match status" value="1"/>
</dbReference>
<comment type="function">
    <text evidence="1 9">Catalyzes the reversible cyclization of carbamoyl aspartate to dihydroorotate.</text>
</comment>
<evidence type="ECO:0000256" key="5">
    <source>
        <dbReference type="ARBA" id="ARBA00022723"/>
    </source>
</evidence>
<keyword evidence="5 9" id="KW-0479">Metal-binding</keyword>
<dbReference type="InterPro" id="IPR004721">
    <property type="entry name" value="DHOdimr"/>
</dbReference>
<evidence type="ECO:0000313" key="13">
    <source>
        <dbReference type="Proteomes" id="UP000325755"/>
    </source>
</evidence>
<comment type="cofactor">
    <cofactor evidence="9 10">
        <name>Zn(2+)</name>
        <dbReference type="ChEBI" id="CHEBI:29105"/>
    </cofactor>
    <text evidence="9 10">Binds 2 Zn(2+) ions per subunit.</text>
</comment>
<dbReference type="FunCoup" id="A0A5Q0BLG6">
    <property type="interactions" value="465"/>
</dbReference>
<dbReference type="NCBIfam" id="TIGR00856">
    <property type="entry name" value="pyrC_dimer"/>
    <property type="match status" value="1"/>
</dbReference>
<comment type="similarity">
    <text evidence="3 9 10">Belongs to the metallo-dependent hydrolases superfamily. DHOase family. Class II DHOase subfamily.</text>
</comment>
<dbReference type="GO" id="GO:0004151">
    <property type="term" value="F:dihydroorotase activity"/>
    <property type="evidence" value="ECO:0007669"/>
    <property type="project" value="UniProtKB-UniRule"/>
</dbReference>
<evidence type="ECO:0000256" key="7">
    <source>
        <dbReference type="ARBA" id="ARBA00022833"/>
    </source>
</evidence>
<dbReference type="OrthoDB" id="9808095at2"/>
<keyword evidence="8 9" id="KW-0665">Pyrimidine biosynthesis</keyword>
<feature type="binding site" evidence="9">
    <location>
        <position position="219"/>
    </location>
    <ligand>
        <name>substrate</name>
    </ligand>
</feature>
<accession>A0A5Q0BLG6</accession>
<dbReference type="InterPro" id="IPR006680">
    <property type="entry name" value="Amidohydro-rel"/>
</dbReference>
<dbReference type="UniPathway" id="UPA00070">
    <property type="reaction ID" value="UER00117"/>
</dbReference>
<keyword evidence="6 9" id="KW-0378">Hydrolase</keyword>
<evidence type="ECO:0000256" key="4">
    <source>
        <dbReference type="ARBA" id="ARBA00012860"/>
    </source>
</evidence>
<feature type="binding site" evidence="9">
    <location>
        <position position="41"/>
    </location>
    <ligand>
        <name>substrate</name>
    </ligand>
</feature>
<dbReference type="InterPro" id="IPR032466">
    <property type="entry name" value="Metal_Hydrolase"/>
</dbReference>
<dbReference type="GO" id="GO:0044205">
    <property type="term" value="P:'de novo' UMP biosynthetic process"/>
    <property type="evidence" value="ECO:0007669"/>
    <property type="project" value="UniProtKB-UniRule"/>
</dbReference>
<dbReference type="PANTHER" id="PTHR43137:SF1">
    <property type="entry name" value="DIHYDROOROTASE"/>
    <property type="match status" value="1"/>
</dbReference>
<evidence type="ECO:0000259" key="11">
    <source>
        <dbReference type="Pfam" id="PF01979"/>
    </source>
</evidence>
<dbReference type="Proteomes" id="UP000325755">
    <property type="component" value="Chromosome"/>
</dbReference>
<sequence>MQKITLTQPDDWHLHLRAGAALKDVVNFSAAQFRRAVVMPNLKPPVTTVRQALAYHAEIKDALQNPQDFEPLMALYLTESTHRDEIKRAAEHPCIHGFKLYPAGATTNSEAGIGSLQNIYPLLEIMERHDVPLMIHGEATDPHIDIFDRELAFIENSLFEIIERFPGLRIVLEHITTRHAAEFIRQAPAQIAATITAHHLLYNRNALFQGGLKPHFYCLPVLKREEHRLALLDAAASGERKFFLGTDSAPHPRHGKENACACAGCFTAHAAIELYATAFASVNKLDKLEQFASFNGPDFYGMPRNSSQVTLQKTEWEVPAGYTFGNDTLIPLEAGRVLTWKFDKTPQNSQ</sequence>
<feature type="active site" evidence="9">
    <location>
        <position position="247"/>
    </location>
</feature>
<dbReference type="RefSeq" id="WP_153248601.1">
    <property type="nucleotide sequence ID" value="NZ_CP044205.1"/>
</dbReference>
<evidence type="ECO:0000256" key="6">
    <source>
        <dbReference type="ARBA" id="ARBA00022801"/>
    </source>
</evidence>
<proteinExistence type="inferred from homology"/>
<protein>
    <recommendedName>
        <fullName evidence="4 9">Dihydroorotase</fullName>
        <shortName evidence="9">DHOase</shortName>
        <ecNumber evidence="4 9">3.5.2.3</ecNumber>
    </recommendedName>
</protein>
<evidence type="ECO:0000256" key="2">
    <source>
        <dbReference type="ARBA" id="ARBA00004880"/>
    </source>
</evidence>
<feature type="binding site" evidence="9">
    <location>
        <position position="13"/>
    </location>
    <ligand>
        <name>Zn(2+)</name>
        <dbReference type="ChEBI" id="CHEBI:29105"/>
        <label>1</label>
    </ligand>
</feature>
<dbReference type="AlphaFoldDB" id="A0A5Q0BLG6"/>
<dbReference type="InterPro" id="IPR002195">
    <property type="entry name" value="Dihydroorotase_CS"/>
</dbReference>
<feature type="binding site" evidence="9">
    <location>
        <position position="247"/>
    </location>
    <ligand>
        <name>Zn(2+)</name>
        <dbReference type="ChEBI" id="CHEBI:29105"/>
        <label>1</label>
    </ligand>
</feature>
<feature type="binding site" description="via carbamate group" evidence="9">
    <location>
        <position position="99"/>
    </location>
    <ligand>
        <name>Zn(2+)</name>
        <dbReference type="ChEBI" id="CHEBI:29105"/>
        <label>2</label>
    </ligand>
</feature>
<evidence type="ECO:0000256" key="3">
    <source>
        <dbReference type="ARBA" id="ARBA00005631"/>
    </source>
</evidence>
<feature type="binding site" evidence="9">
    <location>
        <position position="251"/>
    </location>
    <ligand>
        <name>substrate</name>
    </ligand>
</feature>
<dbReference type="HAMAP" id="MF_00219">
    <property type="entry name" value="PyrC_classII"/>
    <property type="match status" value="1"/>
</dbReference>
<evidence type="ECO:0000256" key="10">
    <source>
        <dbReference type="RuleBase" id="RU003440"/>
    </source>
</evidence>
<comment type="pathway">
    <text evidence="2 9 10">Pyrimidine metabolism; UMP biosynthesis via de novo pathway; (S)-dihydroorotate from bicarbonate: step 3/3.</text>
</comment>
<gene>
    <name evidence="9 12" type="primary">pyrC</name>
    <name evidence="12" type="ORF">F6R98_08225</name>
</gene>
<dbReference type="Gene3D" id="3.20.20.140">
    <property type="entry name" value="Metal-dependent hydrolases"/>
    <property type="match status" value="1"/>
</dbReference>
<feature type="binding site" evidence="9">
    <location>
        <position position="136"/>
    </location>
    <ligand>
        <name>Zn(2+)</name>
        <dbReference type="ChEBI" id="CHEBI:29105"/>
        <label>2</label>
    </ligand>
</feature>
<comment type="subunit">
    <text evidence="9">Homodimer.</text>
</comment>
<dbReference type="PROSITE" id="PS00482">
    <property type="entry name" value="DIHYDROOROTASE_1"/>
    <property type="match status" value="1"/>
</dbReference>
<dbReference type="SUPFAM" id="SSF51556">
    <property type="entry name" value="Metallo-dependent hydrolases"/>
    <property type="match status" value="1"/>
</dbReference>
<name>A0A5Q0BLG6_9GAMM</name>
<dbReference type="EMBL" id="CP044205">
    <property type="protein sequence ID" value="QFY42606.1"/>
    <property type="molecule type" value="Genomic_DNA"/>
</dbReference>
<feature type="binding site" evidence="9">
    <location>
        <begin position="15"/>
        <end position="17"/>
    </location>
    <ligand>
        <name>substrate</name>
    </ligand>
</feature>
<dbReference type="GO" id="GO:0005829">
    <property type="term" value="C:cytosol"/>
    <property type="evidence" value="ECO:0007669"/>
    <property type="project" value="TreeGrafter"/>
</dbReference>
<feature type="binding site" evidence="9">
    <location>
        <position position="263"/>
    </location>
    <ligand>
        <name>substrate</name>
    </ligand>
</feature>
<keyword evidence="13" id="KW-1185">Reference proteome</keyword>
<feature type="binding site" evidence="9">
    <location>
        <position position="174"/>
    </location>
    <ligand>
        <name>Zn(2+)</name>
        <dbReference type="ChEBI" id="CHEBI:29105"/>
        <label>2</label>
    </ligand>
</feature>